<feature type="domain" description="ABM" evidence="1">
    <location>
        <begin position="2"/>
        <end position="91"/>
    </location>
</feature>
<dbReference type="PANTHER" id="PTHR33336:SF3">
    <property type="entry name" value="ABM DOMAIN-CONTAINING PROTEIN"/>
    <property type="match status" value="1"/>
</dbReference>
<dbReference type="InterPro" id="IPR007138">
    <property type="entry name" value="ABM_dom"/>
</dbReference>
<gene>
    <name evidence="2" type="ORF">D9X91_04650</name>
</gene>
<dbReference type="SUPFAM" id="SSF54909">
    <property type="entry name" value="Dimeric alpha+beta barrel"/>
    <property type="match status" value="1"/>
</dbReference>
<dbReference type="Pfam" id="PF03992">
    <property type="entry name" value="ABM"/>
    <property type="match status" value="1"/>
</dbReference>
<keyword evidence="3" id="KW-1185">Reference proteome</keyword>
<dbReference type="AlphaFoldDB" id="A0A3L7K2W5"/>
<dbReference type="InterPro" id="IPR011008">
    <property type="entry name" value="Dimeric_a/b-barrel"/>
</dbReference>
<dbReference type="OrthoDB" id="287932at2"/>
<evidence type="ECO:0000259" key="1">
    <source>
        <dbReference type="PROSITE" id="PS51725"/>
    </source>
</evidence>
<dbReference type="PANTHER" id="PTHR33336">
    <property type="entry name" value="QUINOL MONOOXYGENASE YGIN-RELATED"/>
    <property type="match status" value="1"/>
</dbReference>
<reference evidence="2 3" key="1">
    <citation type="submission" date="2018-10" db="EMBL/GenBank/DDBJ databases">
        <title>Falsibacillus sp. genome draft.</title>
        <authorList>
            <person name="Shi S."/>
        </authorList>
    </citation>
    <scope>NUCLEOTIDE SEQUENCE [LARGE SCALE GENOMIC DNA]</scope>
    <source>
        <strain evidence="2 3">GY 10110</strain>
    </source>
</reference>
<keyword evidence="2" id="KW-0560">Oxidoreductase</keyword>
<dbReference type="EMBL" id="RCVZ01000002">
    <property type="protein sequence ID" value="RLQ97447.1"/>
    <property type="molecule type" value="Genomic_DNA"/>
</dbReference>
<evidence type="ECO:0000313" key="2">
    <source>
        <dbReference type="EMBL" id="RLQ97447.1"/>
    </source>
</evidence>
<name>A0A3L7K2W5_9BACI</name>
<sequence length="97" mass="11118">MIVIHAKFQIHTDKEQSFLDVIRPLVTASRAEEGNISYDLMKDTEHDGIYTMVEVWEDMSVVESHNKSEHFTSFGSIAPEYLAAPMKVNVYDGKRLK</sequence>
<protein>
    <submittedName>
        <fullName evidence="2">Antibiotic biosynthesis monooxygenase</fullName>
    </submittedName>
</protein>
<dbReference type="InterPro" id="IPR050744">
    <property type="entry name" value="AI-2_Isomerase_LsrG"/>
</dbReference>
<accession>A0A3L7K2W5</accession>
<proteinExistence type="predicted"/>
<keyword evidence="2" id="KW-0503">Monooxygenase</keyword>
<dbReference type="Proteomes" id="UP000276770">
    <property type="component" value="Unassembled WGS sequence"/>
</dbReference>
<dbReference type="Gene3D" id="3.30.70.100">
    <property type="match status" value="1"/>
</dbReference>
<dbReference type="PROSITE" id="PS51725">
    <property type="entry name" value="ABM"/>
    <property type="match status" value="1"/>
</dbReference>
<comment type="caution">
    <text evidence="2">The sequence shown here is derived from an EMBL/GenBank/DDBJ whole genome shotgun (WGS) entry which is preliminary data.</text>
</comment>
<evidence type="ECO:0000313" key="3">
    <source>
        <dbReference type="Proteomes" id="UP000276770"/>
    </source>
</evidence>
<organism evidence="2 3">
    <name type="scientific">Falsibacillus albus</name>
    <dbReference type="NCBI Taxonomy" id="2478915"/>
    <lineage>
        <taxon>Bacteria</taxon>
        <taxon>Bacillati</taxon>
        <taxon>Bacillota</taxon>
        <taxon>Bacilli</taxon>
        <taxon>Bacillales</taxon>
        <taxon>Bacillaceae</taxon>
        <taxon>Falsibacillus</taxon>
    </lineage>
</organism>
<dbReference type="RefSeq" id="WP_121679397.1">
    <property type="nucleotide sequence ID" value="NZ_RCVZ01000002.1"/>
</dbReference>
<dbReference type="GO" id="GO:0004497">
    <property type="term" value="F:monooxygenase activity"/>
    <property type="evidence" value="ECO:0007669"/>
    <property type="project" value="UniProtKB-KW"/>
</dbReference>